<evidence type="ECO:0000256" key="4">
    <source>
        <dbReference type="RuleBase" id="RU363034"/>
    </source>
</evidence>
<dbReference type="PANTHER" id="PTHR24252:SF7">
    <property type="entry name" value="HYALIN"/>
    <property type="match status" value="1"/>
</dbReference>
<keyword evidence="3" id="KW-1015">Disulfide bond</keyword>
<keyword evidence="4" id="KW-0720">Serine protease</keyword>
<evidence type="ECO:0000256" key="3">
    <source>
        <dbReference type="ARBA" id="ARBA00023157"/>
    </source>
</evidence>
<dbReference type="InterPro" id="IPR043504">
    <property type="entry name" value="Peptidase_S1_PA_chymotrypsin"/>
</dbReference>
<evidence type="ECO:0000313" key="7">
    <source>
        <dbReference type="EMBL" id="KAG7167173.1"/>
    </source>
</evidence>
<dbReference type="PANTHER" id="PTHR24252">
    <property type="entry name" value="ACROSIN-RELATED"/>
    <property type="match status" value="1"/>
</dbReference>
<dbReference type="GO" id="GO:0016485">
    <property type="term" value="P:protein processing"/>
    <property type="evidence" value="ECO:0007669"/>
    <property type="project" value="UniProtKB-ARBA"/>
</dbReference>
<gene>
    <name evidence="7" type="primary">Tryp1-L9</name>
    <name evidence="7" type="ORF">Hamer_G017077</name>
</gene>
<evidence type="ECO:0000256" key="2">
    <source>
        <dbReference type="ARBA" id="ARBA00022525"/>
    </source>
</evidence>
<dbReference type="GO" id="GO:0005576">
    <property type="term" value="C:extracellular region"/>
    <property type="evidence" value="ECO:0007669"/>
    <property type="project" value="UniProtKB-SubCell"/>
</dbReference>
<dbReference type="PRINTS" id="PR00722">
    <property type="entry name" value="CHYMOTRYPSIN"/>
</dbReference>
<dbReference type="InterPro" id="IPR001254">
    <property type="entry name" value="Trypsin_dom"/>
</dbReference>
<dbReference type="FunFam" id="2.40.10.10:FF:000047">
    <property type="entry name" value="Trypsin eta"/>
    <property type="match status" value="1"/>
</dbReference>
<organism evidence="7 8">
    <name type="scientific">Homarus americanus</name>
    <name type="common">American lobster</name>
    <dbReference type="NCBI Taxonomy" id="6706"/>
    <lineage>
        <taxon>Eukaryota</taxon>
        <taxon>Metazoa</taxon>
        <taxon>Ecdysozoa</taxon>
        <taxon>Arthropoda</taxon>
        <taxon>Crustacea</taxon>
        <taxon>Multicrustacea</taxon>
        <taxon>Malacostraca</taxon>
        <taxon>Eumalacostraca</taxon>
        <taxon>Eucarida</taxon>
        <taxon>Decapoda</taxon>
        <taxon>Pleocyemata</taxon>
        <taxon>Astacidea</taxon>
        <taxon>Nephropoidea</taxon>
        <taxon>Nephropidae</taxon>
        <taxon>Homarus</taxon>
    </lineage>
</organism>
<evidence type="ECO:0000313" key="8">
    <source>
        <dbReference type="Proteomes" id="UP000747542"/>
    </source>
</evidence>
<name>A0A8J5K5V7_HOMAM</name>
<dbReference type="InterPro" id="IPR018114">
    <property type="entry name" value="TRYPSIN_HIS"/>
</dbReference>
<dbReference type="PROSITE" id="PS00135">
    <property type="entry name" value="TRYPSIN_SER"/>
    <property type="match status" value="1"/>
</dbReference>
<dbReference type="PROSITE" id="PS50240">
    <property type="entry name" value="TRYPSIN_DOM"/>
    <property type="match status" value="1"/>
</dbReference>
<dbReference type="CDD" id="cd00190">
    <property type="entry name" value="Tryp_SPc"/>
    <property type="match status" value="1"/>
</dbReference>
<keyword evidence="8" id="KW-1185">Reference proteome</keyword>
<dbReference type="InterPro" id="IPR033116">
    <property type="entry name" value="TRYPSIN_SER"/>
</dbReference>
<dbReference type="Pfam" id="PF00089">
    <property type="entry name" value="Trypsin"/>
    <property type="match status" value="1"/>
</dbReference>
<dbReference type="Proteomes" id="UP000747542">
    <property type="component" value="Unassembled WGS sequence"/>
</dbReference>
<keyword evidence="4" id="KW-0645">Protease</keyword>
<dbReference type="EMBL" id="JAHLQT010021820">
    <property type="protein sequence ID" value="KAG7167173.1"/>
    <property type="molecule type" value="Genomic_DNA"/>
</dbReference>
<comment type="subcellular location">
    <subcellularLocation>
        <location evidence="1">Secreted</location>
    </subcellularLocation>
</comment>
<evidence type="ECO:0000256" key="1">
    <source>
        <dbReference type="ARBA" id="ARBA00004613"/>
    </source>
</evidence>
<dbReference type="InterPro" id="IPR001314">
    <property type="entry name" value="Peptidase_S1A"/>
</dbReference>
<feature type="domain" description="Peptidase S1" evidence="6">
    <location>
        <begin position="33"/>
        <end position="268"/>
    </location>
</feature>
<accession>A0A8J5K5V7</accession>
<dbReference type="PROSITE" id="PS00134">
    <property type="entry name" value="TRYPSIN_HIS"/>
    <property type="match status" value="1"/>
</dbReference>
<protein>
    <submittedName>
        <fullName evidence="7">Trypsin-1-like 9</fullName>
    </submittedName>
</protein>
<comment type="caution">
    <text evidence="7">The sequence shown here is derived from an EMBL/GenBank/DDBJ whole genome shotgun (WGS) entry which is preliminary data.</text>
</comment>
<sequence length="268" mass="28620">MKTHVLFVLLVGGALAAPSTRSRPHRPIHPLTIVGGNNVTLGELPYQVNLQDISYGFPYHFCGGSIKSELWVVTAAHCVDDIDANNPDFIQAVAGEVDQVVNEASEQVIILSRIIIHENYDGFAIINDIALLKLSSSLTFNEFVQPLPLPPVDHNSQGDCVVSGWGSTTEGGDPSEILQKVTLPVWSDHDCGNAYPNEIEAGMFCAGVTDGGQDACGGDSGGPLACDDLPERYLAGIVSWGYGCGQPGFPGVYTKVSHYVDWINSHAV</sequence>
<keyword evidence="5" id="KW-0732">Signal</keyword>
<feature type="chain" id="PRO_5035275914" evidence="5">
    <location>
        <begin position="17"/>
        <end position="268"/>
    </location>
</feature>
<keyword evidence="2" id="KW-0964">Secreted</keyword>
<dbReference type="SUPFAM" id="SSF50494">
    <property type="entry name" value="Trypsin-like serine proteases"/>
    <property type="match status" value="1"/>
</dbReference>
<evidence type="ECO:0000259" key="6">
    <source>
        <dbReference type="PROSITE" id="PS50240"/>
    </source>
</evidence>
<evidence type="ECO:0000256" key="5">
    <source>
        <dbReference type="SAM" id="SignalP"/>
    </source>
</evidence>
<keyword evidence="4" id="KW-0378">Hydrolase</keyword>
<dbReference type="GO" id="GO:0004252">
    <property type="term" value="F:serine-type endopeptidase activity"/>
    <property type="evidence" value="ECO:0007669"/>
    <property type="project" value="InterPro"/>
</dbReference>
<dbReference type="SMART" id="SM00020">
    <property type="entry name" value="Tryp_SPc"/>
    <property type="match status" value="1"/>
</dbReference>
<feature type="signal peptide" evidence="5">
    <location>
        <begin position="1"/>
        <end position="16"/>
    </location>
</feature>
<proteinExistence type="predicted"/>
<dbReference type="InterPro" id="IPR009003">
    <property type="entry name" value="Peptidase_S1_PA"/>
</dbReference>
<dbReference type="AlphaFoldDB" id="A0A8J5K5V7"/>
<dbReference type="Gene3D" id="2.40.10.10">
    <property type="entry name" value="Trypsin-like serine proteases"/>
    <property type="match status" value="2"/>
</dbReference>
<reference evidence="7" key="1">
    <citation type="journal article" date="2021" name="Sci. Adv.">
        <title>The American lobster genome reveals insights on longevity, neural, and immune adaptations.</title>
        <authorList>
            <person name="Polinski J.M."/>
            <person name="Zimin A.V."/>
            <person name="Clark K.F."/>
            <person name="Kohn A.B."/>
            <person name="Sadowski N."/>
            <person name="Timp W."/>
            <person name="Ptitsyn A."/>
            <person name="Khanna P."/>
            <person name="Romanova D.Y."/>
            <person name="Williams P."/>
            <person name="Greenwood S.J."/>
            <person name="Moroz L.L."/>
            <person name="Walt D.R."/>
            <person name="Bodnar A.G."/>
        </authorList>
    </citation>
    <scope>NUCLEOTIDE SEQUENCE</scope>
    <source>
        <strain evidence="7">GMGI-L3</strain>
    </source>
</reference>